<accession>A0A1H2GPG4</accession>
<evidence type="ECO:0000313" key="3">
    <source>
        <dbReference type="Proteomes" id="UP000182882"/>
    </source>
</evidence>
<dbReference type="PANTHER" id="PTHR46889:SF4">
    <property type="entry name" value="TRANSPOSASE INSO FOR INSERTION SEQUENCE ELEMENT IS911B-RELATED"/>
    <property type="match status" value="1"/>
</dbReference>
<proteinExistence type="predicted"/>
<name>A0A1H2GPG4_9PROT</name>
<dbReference type="Pfam" id="PF13333">
    <property type="entry name" value="rve_2"/>
    <property type="match status" value="1"/>
</dbReference>
<feature type="domain" description="Integrase catalytic" evidence="1">
    <location>
        <begin position="11"/>
        <end position="61"/>
    </location>
</feature>
<gene>
    <name evidence="2" type="ORF">SAMN05216406_1355</name>
</gene>
<dbReference type="AlphaFoldDB" id="A0A1H2GPG4"/>
<dbReference type="EMBL" id="FNLN01000035">
    <property type="protein sequence ID" value="SDU21369.1"/>
    <property type="molecule type" value="Genomic_DNA"/>
</dbReference>
<evidence type="ECO:0000313" key="2">
    <source>
        <dbReference type="EMBL" id="SDU21369.1"/>
    </source>
</evidence>
<sequence length="69" mass="8310">MIMRRWKASGGILKTELVHNRRFITRQQAIQEITEYIEIFYNRQRKQEKLGYLSPAQFSQQYYANLLAA</sequence>
<dbReference type="SUPFAM" id="SSF53098">
    <property type="entry name" value="Ribonuclease H-like"/>
    <property type="match status" value="1"/>
</dbReference>
<dbReference type="InterPro" id="IPR001584">
    <property type="entry name" value="Integrase_cat-core"/>
</dbReference>
<dbReference type="InterPro" id="IPR050900">
    <property type="entry name" value="Transposase_IS3/IS150/IS904"/>
</dbReference>
<reference evidence="3" key="1">
    <citation type="submission" date="2016-10" db="EMBL/GenBank/DDBJ databases">
        <authorList>
            <person name="Varghese N."/>
            <person name="Submissions S."/>
        </authorList>
    </citation>
    <scope>NUCLEOTIDE SEQUENCE [LARGE SCALE GENOMIC DNA]</scope>
    <source>
        <strain evidence="3">Nm10</strain>
    </source>
</reference>
<keyword evidence="3" id="KW-1185">Reference proteome</keyword>
<protein>
    <submittedName>
        <fullName evidence="2">Integrase core domain-containing protein</fullName>
    </submittedName>
</protein>
<dbReference type="PANTHER" id="PTHR46889">
    <property type="entry name" value="TRANSPOSASE INSF FOR INSERTION SEQUENCE IS3B-RELATED"/>
    <property type="match status" value="1"/>
</dbReference>
<organism evidence="2 3">
    <name type="scientific">Nitrosomonas ureae</name>
    <dbReference type="NCBI Taxonomy" id="44577"/>
    <lineage>
        <taxon>Bacteria</taxon>
        <taxon>Pseudomonadati</taxon>
        <taxon>Pseudomonadota</taxon>
        <taxon>Betaproteobacteria</taxon>
        <taxon>Nitrosomonadales</taxon>
        <taxon>Nitrosomonadaceae</taxon>
        <taxon>Nitrosomonas</taxon>
    </lineage>
</organism>
<dbReference type="InterPro" id="IPR012337">
    <property type="entry name" value="RNaseH-like_sf"/>
</dbReference>
<dbReference type="GO" id="GO:0015074">
    <property type="term" value="P:DNA integration"/>
    <property type="evidence" value="ECO:0007669"/>
    <property type="project" value="InterPro"/>
</dbReference>
<dbReference type="Proteomes" id="UP000182882">
    <property type="component" value="Unassembled WGS sequence"/>
</dbReference>
<evidence type="ECO:0000259" key="1">
    <source>
        <dbReference type="Pfam" id="PF13333"/>
    </source>
</evidence>